<evidence type="ECO:0000313" key="3">
    <source>
        <dbReference type="Proteomes" id="UP000289152"/>
    </source>
</evidence>
<keyword evidence="1" id="KW-1133">Transmembrane helix</keyword>
<reference evidence="2 3" key="1">
    <citation type="submission" date="2016-06" db="EMBL/GenBank/DDBJ databases">
        <title>Evolution of pathogenesis and genome organization in the Tremellales.</title>
        <authorList>
            <person name="Cuomo C."/>
            <person name="Litvintseva A."/>
            <person name="Heitman J."/>
            <person name="Chen Y."/>
            <person name="Sun S."/>
            <person name="Springer D."/>
            <person name="Dromer F."/>
            <person name="Young S."/>
            <person name="Zeng Q."/>
            <person name="Chapman S."/>
            <person name="Gujja S."/>
            <person name="Saif S."/>
            <person name="Birren B."/>
        </authorList>
    </citation>
    <scope>NUCLEOTIDE SEQUENCE [LARGE SCALE GENOMIC DNA]</scope>
    <source>
        <strain evidence="2 3">ATCC 28783</strain>
    </source>
</reference>
<dbReference type="VEuPathDB" id="FungiDB:TREMEDRAFT_58057"/>
<keyword evidence="1" id="KW-0472">Membrane</keyword>
<keyword evidence="3" id="KW-1185">Reference proteome</keyword>
<dbReference type="Proteomes" id="UP000289152">
    <property type="component" value="Unassembled WGS sequence"/>
</dbReference>
<name>A0A4Q1BU27_TREME</name>
<feature type="transmembrane region" description="Helical" evidence="1">
    <location>
        <begin position="67"/>
        <end position="87"/>
    </location>
</feature>
<sequence length="102" mass="11177">MGRGAMAHNHKFPLILPPPGGLNAARYSEIVLPKLKEYEEILSAEIDQMVLVDEDKVAPESHKATTWAPLTLIFVFGCLALVMGIVMKCPSLYTHGSATKEQ</sequence>
<protein>
    <submittedName>
        <fullName evidence="2">Uncharacterized protein</fullName>
    </submittedName>
</protein>
<dbReference type="AlphaFoldDB" id="A0A4Q1BU27"/>
<accession>A0A4Q1BU27</accession>
<dbReference type="InParanoid" id="A0A4Q1BU27"/>
<dbReference type="EMBL" id="SDIL01000008">
    <property type="protein sequence ID" value="RXK41472.1"/>
    <property type="molecule type" value="Genomic_DNA"/>
</dbReference>
<evidence type="ECO:0000313" key="2">
    <source>
        <dbReference type="EMBL" id="RXK41472.1"/>
    </source>
</evidence>
<proteinExistence type="predicted"/>
<evidence type="ECO:0000256" key="1">
    <source>
        <dbReference type="SAM" id="Phobius"/>
    </source>
</evidence>
<organism evidence="2 3">
    <name type="scientific">Tremella mesenterica</name>
    <name type="common">Jelly fungus</name>
    <dbReference type="NCBI Taxonomy" id="5217"/>
    <lineage>
        <taxon>Eukaryota</taxon>
        <taxon>Fungi</taxon>
        <taxon>Dikarya</taxon>
        <taxon>Basidiomycota</taxon>
        <taxon>Agaricomycotina</taxon>
        <taxon>Tremellomycetes</taxon>
        <taxon>Tremellales</taxon>
        <taxon>Tremellaceae</taxon>
        <taxon>Tremella</taxon>
    </lineage>
</organism>
<comment type="caution">
    <text evidence="2">The sequence shown here is derived from an EMBL/GenBank/DDBJ whole genome shotgun (WGS) entry which is preliminary data.</text>
</comment>
<keyword evidence="1" id="KW-0812">Transmembrane</keyword>
<gene>
    <name evidence="2" type="ORF">M231_01180</name>
</gene>